<evidence type="ECO:0000313" key="10">
    <source>
        <dbReference type="EMBL" id="EOW81996.1"/>
    </source>
</evidence>
<organism evidence="9 11">
    <name type="scientific">Enterococcus gilvus ATCC BAA-350</name>
    <dbReference type="NCBI Taxonomy" id="1158614"/>
    <lineage>
        <taxon>Bacteria</taxon>
        <taxon>Bacillati</taxon>
        <taxon>Bacillota</taxon>
        <taxon>Bacilli</taxon>
        <taxon>Lactobacillales</taxon>
        <taxon>Enterococcaceae</taxon>
        <taxon>Enterococcus</taxon>
    </lineage>
</organism>
<dbReference type="PANTHER" id="PTHR43124:SF3">
    <property type="entry name" value="CHLORAMPHENICOL EFFLUX PUMP RV0191"/>
    <property type="match status" value="1"/>
</dbReference>
<dbReference type="PROSITE" id="PS50850">
    <property type="entry name" value="MFS"/>
    <property type="match status" value="1"/>
</dbReference>
<dbReference type="eggNOG" id="COG2814">
    <property type="taxonomic scope" value="Bacteria"/>
</dbReference>
<dbReference type="Gene3D" id="1.20.1250.20">
    <property type="entry name" value="MFS general substrate transporter like domains"/>
    <property type="match status" value="1"/>
</dbReference>
<keyword evidence="6 7" id="KW-0472">Membrane</keyword>
<dbReference type="PANTHER" id="PTHR43124">
    <property type="entry name" value="PURINE EFFLUX PUMP PBUE"/>
    <property type="match status" value="1"/>
</dbReference>
<feature type="transmembrane region" description="Helical" evidence="7">
    <location>
        <begin position="74"/>
        <end position="94"/>
    </location>
</feature>
<evidence type="ECO:0000313" key="12">
    <source>
        <dbReference type="Proteomes" id="UP000014160"/>
    </source>
</evidence>
<keyword evidence="2" id="KW-0813">Transport</keyword>
<keyword evidence="5 7" id="KW-1133">Transmembrane helix</keyword>
<dbReference type="GO" id="GO:0022857">
    <property type="term" value="F:transmembrane transporter activity"/>
    <property type="evidence" value="ECO:0007669"/>
    <property type="project" value="InterPro"/>
</dbReference>
<feature type="transmembrane region" description="Helical" evidence="7">
    <location>
        <begin position="7"/>
        <end position="26"/>
    </location>
</feature>
<dbReference type="Proteomes" id="UP000014160">
    <property type="component" value="Unassembled WGS sequence"/>
</dbReference>
<gene>
    <name evidence="10" type="ORF">I592_01297</name>
    <name evidence="9" type="ORF">UKC_02669</name>
</gene>
<evidence type="ECO:0000256" key="4">
    <source>
        <dbReference type="ARBA" id="ARBA00022692"/>
    </source>
</evidence>
<comment type="subcellular location">
    <subcellularLocation>
        <location evidence="1">Cell membrane</location>
        <topology evidence="1">Multi-pass membrane protein</topology>
    </subcellularLocation>
</comment>
<dbReference type="PATRIC" id="fig|1158614.3.peg.2662"/>
<evidence type="ECO:0000256" key="7">
    <source>
        <dbReference type="SAM" id="Phobius"/>
    </source>
</evidence>
<evidence type="ECO:0000256" key="3">
    <source>
        <dbReference type="ARBA" id="ARBA00022475"/>
    </source>
</evidence>
<feature type="transmembrane region" description="Helical" evidence="7">
    <location>
        <begin position="259"/>
        <end position="278"/>
    </location>
</feature>
<name>R2VCV1_9ENTE</name>
<feature type="transmembrane region" description="Helical" evidence="7">
    <location>
        <begin position="100"/>
        <end position="122"/>
    </location>
</feature>
<reference evidence="9 11" key="1">
    <citation type="submission" date="2013-02" db="EMBL/GenBank/DDBJ databases">
        <title>The Genome Sequence of Enterococcus gilvus ATCC BAA-350.</title>
        <authorList>
            <consortium name="The Broad Institute Genome Sequencing Platform"/>
            <consortium name="The Broad Institute Genome Sequencing Center for Infectious Disease"/>
            <person name="Earl A.M."/>
            <person name="Gilmore M.S."/>
            <person name="Lebreton F."/>
            <person name="Walker B."/>
            <person name="Young S.K."/>
            <person name="Zeng Q."/>
            <person name="Gargeya S."/>
            <person name="Fitzgerald M."/>
            <person name="Haas B."/>
            <person name="Abouelleil A."/>
            <person name="Alvarado L."/>
            <person name="Arachchi H.M."/>
            <person name="Berlin A.M."/>
            <person name="Chapman S.B."/>
            <person name="Dewar J."/>
            <person name="Goldberg J."/>
            <person name="Griggs A."/>
            <person name="Gujja S."/>
            <person name="Hansen M."/>
            <person name="Howarth C."/>
            <person name="Imamovic A."/>
            <person name="Larimer J."/>
            <person name="McCowan C."/>
            <person name="Murphy C."/>
            <person name="Neiman D."/>
            <person name="Pearson M."/>
            <person name="Priest M."/>
            <person name="Roberts A."/>
            <person name="Saif S."/>
            <person name="Shea T."/>
            <person name="Sisk P."/>
            <person name="Sykes S."/>
            <person name="Wortman J."/>
            <person name="Nusbaum C."/>
            <person name="Birren B."/>
        </authorList>
    </citation>
    <scope>NUCLEOTIDE SEQUENCE [LARGE SCALE GENOMIC DNA]</scope>
    <source>
        <strain evidence="9 11">ATCC BAA-350</strain>
    </source>
</reference>
<evidence type="ECO:0000256" key="1">
    <source>
        <dbReference type="ARBA" id="ARBA00004651"/>
    </source>
</evidence>
<feature type="transmembrane region" description="Helical" evidence="7">
    <location>
        <begin position="231"/>
        <end position="252"/>
    </location>
</feature>
<dbReference type="Pfam" id="PF07690">
    <property type="entry name" value="MFS_1"/>
    <property type="match status" value="1"/>
</dbReference>
<dbReference type="InterPro" id="IPR050189">
    <property type="entry name" value="MFS_Efflux_Transporters"/>
</dbReference>
<feature type="transmembrane region" description="Helical" evidence="7">
    <location>
        <begin position="284"/>
        <end position="307"/>
    </location>
</feature>
<feature type="transmembrane region" description="Helical" evidence="7">
    <location>
        <begin position="158"/>
        <end position="177"/>
    </location>
</feature>
<comment type="caution">
    <text evidence="9">The sequence shown here is derived from an EMBL/GenBank/DDBJ whole genome shotgun (WGS) entry which is preliminary data.</text>
</comment>
<dbReference type="InterPro" id="IPR036259">
    <property type="entry name" value="MFS_trans_sf"/>
</dbReference>
<dbReference type="Proteomes" id="UP000013750">
    <property type="component" value="Unassembled WGS sequence"/>
</dbReference>
<keyword evidence="3" id="KW-1003">Cell membrane</keyword>
<dbReference type="InterPro" id="IPR011701">
    <property type="entry name" value="MFS"/>
</dbReference>
<feature type="transmembrane region" description="Helical" evidence="7">
    <location>
        <begin position="354"/>
        <end position="374"/>
    </location>
</feature>
<protein>
    <recommendedName>
        <fullName evidence="8">Major facilitator superfamily (MFS) profile domain-containing protein</fullName>
    </recommendedName>
</protein>
<dbReference type="AlphaFoldDB" id="R2VCV1"/>
<feature type="transmembrane region" description="Helical" evidence="7">
    <location>
        <begin position="198"/>
        <end position="219"/>
    </location>
</feature>
<feature type="transmembrane region" description="Helical" evidence="7">
    <location>
        <begin position="38"/>
        <end position="62"/>
    </location>
</feature>
<dbReference type="GO" id="GO:0005886">
    <property type="term" value="C:plasma membrane"/>
    <property type="evidence" value="ECO:0007669"/>
    <property type="project" value="UniProtKB-SubCell"/>
</dbReference>
<feature type="transmembrane region" description="Helical" evidence="7">
    <location>
        <begin position="319"/>
        <end position="342"/>
    </location>
</feature>
<reference evidence="10 12" key="2">
    <citation type="submission" date="2013-03" db="EMBL/GenBank/DDBJ databases">
        <title>The Genome Sequence of Enterococcus gilvus ATCC BAA-350 (PacBio/Illumina hybrid assembly).</title>
        <authorList>
            <consortium name="The Broad Institute Genomics Platform"/>
            <consortium name="The Broad Institute Genome Sequencing Center for Infectious Disease"/>
            <person name="Earl A."/>
            <person name="Russ C."/>
            <person name="Gilmore M."/>
            <person name="Surin D."/>
            <person name="Walker B."/>
            <person name="Young S."/>
            <person name="Zeng Q."/>
            <person name="Gargeya S."/>
            <person name="Fitzgerald M."/>
            <person name="Haas B."/>
            <person name="Abouelleil A."/>
            <person name="Allen A.W."/>
            <person name="Alvarado L."/>
            <person name="Arachchi H.M."/>
            <person name="Berlin A.M."/>
            <person name="Chapman S.B."/>
            <person name="Gainer-Dewar J."/>
            <person name="Goldberg J."/>
            <person name="Griggs A."/>
            <person name="Gujja S."/>
            <person name="Hansen M."/>
            <person name="Howarth C."/>
            <person name="Imamovic A."/>
            <person name="Ireland A."/>
            <person name="Larimer J."/>
            <person name="McCowan C."/>
            <person name="Murphy C."/>
            <person name="Pearson M."/>
            <person name="Poon T.W."/>
            <person name="Priest M."/>
            <person name="Roberts A."/>
            <person name="Saif S."/>
            <person name="Shea T."/>
            <person name="Sisk P."/>
            <person name="Sykes S."/>
            <person name="Wortman J."/>
            <person name="Nusbaum C."/>
            <person name="Birren B."/>
        </authorList>
    </citation>
    <scope>NUCLEOTIDE SEQUENCE [LARGE SCALE GENOMIC DNA]</scope>
    <source>
        <strain evidence="10 12">ATCC BAA-350</strain>
    </source>
</reference>
<evidence type="ECO:0000256" key="5">
    <source>
        <dbReference type="ARBA" id="ARBA00022989"/>
    </source>
</evidence>
<dbReference type="EMBL" id="AJDQ01000008">
    <property type="protein sequence ID" value="EOI55461.1"/>
    <property type="molecule type" value="Genomic_DNA"/>
</dbReference>
<dbReference type="HOGENOM" id="CLU_001265_10_4_9"/>
<evidence type="ECO:0000256" key="2">
    <source>
        <dbReference type="ARBA" id="ARBA00022448"/>
    </source>
</evidence>
<dbReference type="EMBL" id="ASWH01000001">
    <property type="protein sequence ID" value="EOW81996.1"/>
    <property type="molecule type" value="Genomic_DNA"/>
</dbReference>
<proteinExistence type="predicted"/>
<dbReference type="OrthoDB" id="1650550at2"/>
<evidence type="ECO:0000313" key="9">
    <source>
        <dbReference type="EMBL" id="EOI55461.1"/>
    </source>
</evidence>
<accession>R2VCV1</accession>
<dbReference type="RefSeq" id="WP_010781042.1">
    <property type="nucleotide sequence ID" value="NZ_ASWH01000001.1"/>
</dbReference>
<evidence type="ECO:0000256" key="6">
    <source>
        <dbReference type="ARBA" id="ARBA00023136"/>
    </source>
</evidence>
<feature type="domain" description="Major facilitator superfamily (MFS) profile" evidence="8">
    <location>
        <begin position="1"/>
        <end position="377"/>
    </location>
</feature>
<feature type="transmembrane region" description="Helical" evidence="7">
    <location>
        <begin position="129"/>
        <end position="152"/>
    </location>
</feature>
<keyword evidence="12" id="KW-1185">Reference proteome</keyword>
<sequence length="379" mass="41523">MKKNQDISILSVSFITGVATLLTAAIPNLTLYFEDYSLGMIESLVTVPSVGAMITIILNNYFSKKLGIKRVLEIGILIAIVAGTLPLFVDYLPIIYASRFVLGLGIGLYSPHAISLIALFYTAQKKSTFLGLQVGITAAGNALFLLLASLIVRYQWQLIYGLYFLLVPVLLMIIKFVPSIENLKESKDRTKKTLSKNILFYLFLCLVTFIIIYGVQLKIPTLFTELSNGNTAIGGTVLSIMNLAGLFAGIAFGQLIKKISNWVFVLGYTGAALMVFVMTFSNVVWLSIVSAILFNFVYSFTGPFIVLKLNSLADSSQVVTVNSMFTLIIIGSQFIAPIIWNTLGSIVNGATKEILMIIAFTLVILSIFTTYLTVKTKST</sequence>
<dbReference type="InterPro" id="IPR020846">
    <property type="entry name" value="MFS_dom"/>
</dbReference>
<keyword evidence="4 7" id="KW-0812">Transmembrane</keyword>
<evidence type="ECO:0000259" key="8">
    <source>
        <dbReference type="PROSITE" id="PS50850"/>
    </source>
</evidence>
<evidence type="ECO:0000313" key="11">
    <source>
        <dbReference type="Proteomes" id="UP000013750"/>
    </source>
</evidence>
<dbReference type="SUPFAM" id="SSF103473">
    <property type="entry name" value="MFS general substrate transporter"/>
    <property type="match status" value="1"/>
</dbReference>